<feature type="region of interest" description="Disordered" evidence="1">
    <location>
        <begin position="437"/>
        <end position="462"/>
    </location>
</feature>
<dbReference type="Gramene" id="Pp3c21_7410V3.7">
    <property type="protein sequence ID" value="Pp3c21_7410V3.7"/>
    <property type="gene ID" value="Pp3c21_7410"/>
</dbReference>
<feature type="compositionally biased region" description="Polar residues" evidence="1">
    <location>
        <begin position="437"/>
        <end position="448"/>
    </location>
</feature>
<evidence type="ECO:0000313" key="3">
    <source>
        <dbReference type="EnsemblPlants" id="Pp3c21_7410V3.1"/>
    </source>
</evidence>
<feature type="region of interest" description="Disordered" evidence="1">
    <location>
        <begin position="627"/>
        <end position="649"/>
    </location>
</feature>
<evidence type="ECO:0000256" key="1">
    <source>
        <dbReference type="SAM" id="MobiDB-lite"/>
    </source>
</evidence>
<dbReference type="Gramene" id="Pp3c21_7410V3.1">
    <property type="protein sequence ID" value="Pp3c21_7410V3.1"/>
    <property type="gene ID" value="Pp3c21_7410"/>
</dbReference>
<reference evidence="2 4" key="1">
    <citation type="journal article" date="2008" name="Science">
        <title>The Physcomitrella genome reveals evolutionary insights into the conquest of land by plants.</title>
        <authorList>
            <person name="Rensing S."/>
            <person name="Lang D."/>
            <person name="Zimmer A."/>
            <person name="Terry A."/>
            <person name="Salamov A."/>
            <person name="Shapiro H."/>
            <person name="Nishiyama T."/>
            <person name="Perroud P.-F."/>
            <person name="Lindquist E."/>
            <person name="Kamisugi Y."/>
            <person name="Tanahashi T."/>
            <person name="Sakakibara K."/>
            <person name="Fujita T."/>
            <person name="Oishi K."/>
            <person name="Shin-I T."/>
            <person name="Kuroki Y."/>
            <person name="Toyoda A."/>
            <person name="Suzuki Y."/>
            <person name="Hashimoto A."/>
            <person name="Yamaguchi K."/>
            <person name="Sugano A."/>
            <person name="Kohara Y."/>
            <person name="Fujiyama A."/>
            <person name="Anterola A."/>
            <person name="Aoki S."/>
            <person name="Ashton N."/>
            <person name="Barbazuk W.B."/>
            <person name="Barker E."/>
            <person name="Bennetzen J."/>
            <person name="Bezanilla M."/>
            <person name="Blankenship R."/>
            <person name="Cho S.H."/>
            <person name="Dutcher S."/>
            <person name="Estelle M."/>
            <person name="Fawcett J.A."/>
            <person name="Gundlach H."/>
            <person name="Hanada K."/>
            <person name="Heyl A."/>
            <person name="Hicks K.A."/>
            <person name="Hugh J."/>
            <person name="Lohr M."/>
            <person name="Mayer K."/>
            <person name="Melkozernov A."/>
            <person name="Murata T."/>
            <person name="Nelson D."/>
            <person name="Pils B."/>
            <person name="Prigge M."/>
            <person name="Reiss B."/>
            <person name="Renner T."/>
            <person name="Rombauts S."/>
            <person name="Rushton P."/>
            <person name="Sanderfoot A."/>
            <person name="Schween G."/>
            <person name="Shiu S.-H."/>
            <person name="Stueber K."/>
            <person name="Theodoulou F.L."/>
            <person name="Tu H."/>
            <person name="Van de Peer Y."/>
            <person name="Verrier P.J."/>
            <person name="Waters E."/>
            <person name="Wood A."/>
            <person name="Yang L."/>
            <person name="Cove D."/>
            <person name="Cuming A."/>
            <person name="Hasebe M."/>
            <person name="Lucas S."/>
            <person name="Mishler D.B."/>
            <person name="Reski R."/>
            <person name="Grigoriev I."/>
            <person name="Quatrano R.S."/>
            <person name="Boore J.L."/>
        </authorList>
    </citation>
    <scope>NUCLEOTIDE SEQUENCE [LARGE SCALE GENOMIC DNA]</scope>
    <source>
        <strain evidence="3 4">cv. Gransden 2004</strain>
    </source>
</reference>
<feature type="region of interest" description="Disordered" evidence="1">
    <location>
        <begin position="541"/>
        <end position="564"/>
    </location>
</feature>
<dbReference type="GeneID" id="112274306"/>
<dbReference type="EnsemblPlants" id="Pp3c21_7410V3.2">
    <property type="protein sequence ID" value="Pp3c21_7410V3.2"/>
    <property type="gene ID" value="Pp3c21_7410"/>
</dbReference>
<feature type="region of interest" description="Disordered" evidence="1">
    <location>
        <begin position="145"/>
        <end position="213"/>
    </location>
</feature>
<sequence length="1260" mass="139373">MDASESETAGLGRGKFLAWRSYSRRDMGKDSGIVSGRSFGSISGRDIGRDIANWWTAAVEQTSTFLMDEIPATFAELREEAKELKPQLQRGSSFSNFTLPWRTITISSKADEGSKRQEDFAFVPEASGFVPSVASPERVERSLLTTTNLGEKVQEPSASSPKPLERSPLTTTNLGEKVQEPSASSPKPLERSLSTRGHDEKIQEPTRTSPKPFKWFPLMATKCEEKTLFTTEISKPAKGSFVISTNHMEMSSPGGGKSPIADVDTHMSSELSSQNSSPRESSSGESSPLSFSNSEERVPQNFTKDVEKRPLSVMEDLKLCESISVKSAEVVEMPFLTSEETSKPMEGLPLGDVKTSSSSESSPVSTTDPRISSQIHESQRRTKCVLVEASPSDATSLFIVSQDFLRGEDIAPGHTGVHALEVPQRPKFLSLEKFLTNTSDESNPNSSAKRVAGSGVGSAKRSCSSRSLALDQHLEETDIRFSPQLTVVGTPDSSDRAVHFNKVVLPRDEIFPGNTNSLPQIKVRTPRLAEDLQGVNEKSVAWESTQATHGGKEKSPTREGNTITDSVLKYSSELHRKFSGSLESRRPDFSYRNWTDPDLKTTMPTGSDREIIDPSSEMRAGRLEAHGCNEASKRSVSSKQQLNSSSEASLKISSRPWTFKWKWGSKSRSKSNKEVLMAAPPPLPRPSTKTQKRVKSGGIYCTSNAEGDARDAFNSHSDCFSGWGTTEKFACDRAPKHRRGWSWGAGPTAALCSGSNPVNSAFTPSQPRLPTRDAQELLLPPRKLLVPPIVNVIKEYPKRGPSIEVRSTPEASASQPTADTDIFEDCFGSFRSVESSTKSRGSFRSIESPGINSAVLKRTGLSTDEEWEDQMPSSFPEEFSEMYDEQRLTSSKFTLKCSQVQHFNRFLRAQKERLRSGVDSGNSDCFSIIIPRKGLELSSIVSALGYAWLQENSSLKVSGNIWYPVPMIDMPRQKMYEHKDSIWLFDVCGIDPRALLFADEVELSTLVEARRIKMSIIGQDVLMTRNEVGSVCTILMEMLLAGHRCLLQPPYIKAFILAGILLDTENLDFGSRRDIEMSNLLVEWLGCVGRTTFYNQLRKVEDDSRVSKLISQYYDSQPSGQSTTPYIELATLKAQSKIRLKEDHDYSDRESMFTLSQEQASTSEAGTNSSLEGYSPRPKIKEWSSFKYSRLNPHSVPARAHHLSLSGRCFDQDSQAVAHTSKAATQSSHPSSALPSNGQNPHLAKPNAFARIRKFFKVKE</sequence>
<dbReference type="EnsemblPlants" id="Pp3c21_7410V3.1">
    <property type="protein sequence ID" value="Pp3c21_7410V3.1"/>
    <property type="gene ID" value="Pp3c21_7410"/>
</dbReference>
<dbReference type="SUPFAM" id="SSF64182">
    <property type="entry name" value="DHH phosphoesterases"/>
    <property type="match status" value="1"/>
</dbReference>
<accession>A0A2K1IR06</accession>
<feature type="compositionally biased region" description="Polar residues" evidence="1">
    <location>
        <begin position="1153"/>
        <end position="1172"/>
    </location>
</feature>
<proteinExistence type="predicted"/>
<feature type="compositionally biased region" description="Low complexity" evidence="1">
    <location>
        <begin position="635"/>
        <end position="649"/>
    </location>
</feature>
<feature type="region of interest" description="Disordered" evidence="1">
    <location>
        <begin position="1216"/>
        <end position="1246"/>
    </location>
</feature>
<evidence type="ECO:0000313" key="4">
    <source>
        <dbReference type="Proteomes" id="UP000006727"/>
    </source>
</evidence>
<dbReference type="EnsemblPlants" id="Pp3c21_7410V3.7">
    <property type="protein sequence ID" value="Pp3c21_7410V3.7"/>
    <property type="gene ID" value="Pp3c21_7410"/>
</dbReference>
<feature type="compositionally biased region" description="Low complexity" evidence="1">
    <location>
        <begin position="355"/>
        <end position="367"/>
    </location>
</feature>
<feature type="region of interest" description="Disordered" evidence="1">
    <location>
        <begin position="246"/>
        <end position="303"/>
    </location>
</feature>
<dbReference type="PANTHER" id="PTHR12112:SF39">
    <property type="entry name" value="EG:152A3.5 PROTEIN (FBGN0003116_PN PROTEIN)"/>
    <property type="match status" value="1"/>
</dbReference>
<reference evidence="2 4" key="2">
    <citation type="journal article" date="2018" name="Plant J.">
        <title>The Physcomitrella patens chromosome-scale assembly reveals moss genome structure and evolution.</title>
        <authorList>
            <person name="Lang D."/>
            <person name="Ullrich K.K."/>
            <person name="Murat F."/>
            <person name="Fuchs J."/>
            <person name="Jenkins J."/>
            <person name="Haas F.B."/>
            <person name="Piednoel M."/>
            <person name="Gundlach H."/>
            <person name="Van Bel M."/>
            <person name="Meyberg R."/>
            <person name="Vives C."/>
            <person name="Morata J."/>
            <person name="Symeonidi A."/>
            <person name="Hiss M."/>
            <person name="Muchero W."/>
            <person name="Kamisugi Y."/>
            <person name="Saleh O."/>
            <person name="Blanc G."/>
            <person name="Decker E.L."/>
            <person name="van Gessel N."/>
            <person name="Grimwood J."/>
            <person name="Hayes R.D."/>
            <person name="Graham S.W."/>
            <person name="Gunter L.E."/>
            <person name="McDaniel S.F."/>
            <person name="Hoernstein S.N.W."/>
            <person name="Larsson A."/>
            <person name="Li F.W."/>
            <person name="Perroud P.F."/>
            <person name="Phillips J."/>
            <person name="Ranjan P."/>
            <person name="Rokshar D.S."/>
            <person name="Rothfels C.J."/>
            <person name="Schneider L."/>
            <person name="Shu S."/>
            <person name="Stevenson D.W."/>
            <person name="Thummler F."/>
            <person name="Tillich M."/>
            <person name="Villarreal Aguilar J.C."/>
            <person name="Widiez T."/>
            <person name="Wong G.K."/>
            <person name="Wymore A."/>
            <person name="Zhang Y."/>
            <person name="Zimmer A.D."/>
            <person name="Quatrano R.S."/>
            <person name="Mayer K.F.X."/>
            <person name="Goodstein D."/>
            <person name="Casacuberta J.M."/>
            <person name="Vandepoele K."/>
            <person name="Reski R."/>
            <person name="Cuming A.C."/>
            <person name="Tuskan G.A."/>
            <person name="Maumus F."/>
            <person name="Salse J."/>
            <person name="Schmutz J."/>
            <person name="Rensing S.A."/>
        </authorList>
    </citation>
    <scope>NUCLEOTIDE SEQUENCE [LARGE SCALE GENOMIC DNA]</scope>
    <source>
        <strain evidence="3 4">cv. Gransden 2004</strain>
    </source>
</reference>
<evidence type="ECO:0000313" key="2">
    <source>
        <dbReference type="EMBL" id="PNR31715.1"/>
    </source>
</evidence>
<dbReference type="Gene3D" id="3.90.1640.10">
    <property type="entry name" value="inorganic pyrophosphatase (n-terminal core)"/>
    <property type="match status" value="1"/>
</dbReference>
<dbReference type="Gramene" id="Pp3c21_7410V3.2">
    <property type="protein sequence ID" value="Pp3c21_7410V3.2"/>
    <property type="gene ID" value="Pp3c21_7410"/>
</dbReference>
<organism evidence="2">
    <name type="scientific">Physcomitrium patens</name>
    <name type="common">Spreading-leaved earth moss</name>
    <name type="synonym">Physcomitrella patens</name>
    <dbReference type="NCBI Taxonomy" id="3218"/>
    <lineage>
        <taxon>Eukaryota</taxon>
        <taxon>Viridiplantae</taxon>
        <taxon>Streptophyta</taxon>
        <taxon>Embryophyta</taxon>
        <taxon>Bryophyta</taxon>
        <taxon>Bryophytina</taxon>
        <taxon>Bryopsida</taxon>
        <taxon>Funariidae</taxon>
        <taxon>Funariales</taxon>
        <taxon>Funariaceae</taxon>
        <taxon>Physcomitrium</taxon>
    </lineage>
</organism>
<dbReference type="InterPro" id="IPR038763">
    <property type="entry name" value="DHH_sf"/>
</dbReference>
<dbReference type="AlphaFoldDB" id="A0A2K1IR06"/>
<reference evidence="3" key="3">
    <citation type="submission" date="2020-12" db="UniProtKB">
        <authorList>
            <consortium name="EnsemblPlants"/>
        </authorList>
    </citation>
    <scope>IDENTIFICATION</scope>
</reference>
<name>A0A2K1IR06_PHYPA</name>
<feature type="region of interest" description="Disordered" evidence="1">
    <location>
        <begin position="1149"/>
        <end position="1176"/>
    </location>
</feature>
<feature type="compositionally biased region" description="Basic and acidic residues" evidence="1">
    <location>
        <begin position="294"/>
        <end position="303"/>
    </location>
</feature>
<protein>
    <submittedName>
        <fullName evidence="2 3">Uncharacterized protein</fullName>
    </submittedName>
</protein>
<dbReference type="PANTHER" id="PTHR12112">
    <property type="entry name" value="BNIP - RELATED"/>
    <property type="match status" value="1"/>
</dbReference>
<feature type="compositionally biased region" description="Polar residues" evidence="1">
    <location>
        <begin position="1216"/>
        <end position="1240"/>
    </location>
</feature>
<dbReference type="GO" id="GO:0005737">
    <property type="term" value="C:cytoplasm"/>
    <property type="evidence" value="ECO:0000318"/>
    <property type="project" value="GO_Central"/>
</dbReference>
<keyword evidence="4" id="KW-1185">Reference proteome</keyword>
<dbReference type="GO" id="GO:0004309">
    <property type="term" value="F:exopolyphosphatase activity"/>
    <property type="evidence" value="ECO:0000318"/>
    <property type="project" value="GO_Central"/>
</dbReference>
<gene>
    <name evidence="3" type="primary">LOC112274306</name>
    <name evidence="2" type="ORF">PHYPA_025838</name>
</gene>
<dbReference type="PaxDb" id="3218-PP1S278_9V6.1"/>
<dbReference type="EMBL" id="ABEU02000021">
    <property type="protein sequence ID" value="PNR31715.1"/>
    <property type="molecule type" value="Genomic_DNA"/>
</dbReference>
<feature type="region of interest" description="Disordered" evidence="1">
    <location>
        <begin position="670"/>
        <end position="695"/>
    </location>
</feature>
<feature type="region of interest" description="Disordered" evidence="1">
    <location>
        <begin position="337"/>
        <end position="377"/>
    </location>
</feature>
<feature type="compositionally biased region" description="Low complexity" evidence="1">
    <location>
        <begin position="268"/>
        <end position="293"/>
    </location>
</feature>
<dbReference type="RefSeq" id="XP_024359438.1">
    <property type="nucleotide sequence ID" value="XM_024503670.2"/>
</dbReference>
<dbReference type="Proteomes" id="UP000006727">
    <property type="component" value="Chromosome 21"/>
</dbReference>